<proteinExistence type="predicted"/>
<dbReference type="Proteomes" id="UP000199126">
    <property type="component" value="Unassembled WGS sequence"/>
</dbReference>
<keyword evidence="1" id="KW-0805">Transcription regulation</keyword>
<dbReference type="Pfam" id="PF04967">
    <property type="entry name" value="HTH_10"/>
    <property type="match status" value="1"/>
</dbReference>
<sequence length="216" mass="23957">MSVVLAEISVPSDSFQLGEVLNDYRPVRIELTQLVPTGEMLAPYFWAEAEDYAAFEESVRRDPRVGRLREVDVGPDKRLYHIEWADTLDSDGFLQALRSHDVIVESAVGTDDTWQFRLRAATHESLASFQQACTDSELPLTVHRVSEPASDAYDLDGLTSSQREALVVASRRGYFETPSRVSLKEIGDELGITPQAASKRIRGGVETLVTNAVSVD</sequence>
<evidence type="ECO:0000256" key="2">
    <source>
        <dbReference type="ARBA" id="ARBA00023163"/>
    </source>
</evidence>
<dbReference type="RefSeq" id="WP_089826446.1">
    <property type="nucleotide sequence ID" value="NZ_FODV01000012.1"/>
</dbReference>
<dbReference type="InterPro" id="IPR007050">
    <property type="entry name" value="HTH_bacterioopsin"/>
</dbReference>
<dbReference type="PANTHER" id="PTHR34236:SF1">
    <property type="entry name" value="DIMETHYL SULFOXIDE REDUCTASE TRANSCRIPTIONAL ACTIVATOR"/>
    <property type="match status" value="1"/>
</dbReference>
<feature type="domain" description="Bacterioopsin transcriptional activator GAF and HTH associated" evidence="4">
    <location>
        <begin position="27"/>
        <end position="136"/>
    </location>
</feature>
<accession>A0A1H8US14</accession>
<evidence type="ECO:0000313" key="5">
    <source>
        <dbReference type="EMBL" id="SEP05787.1"/>
    </source>
</evidence>
<protein>
    <submittedName>
        <fullName evidence="5">Predicted DNA binding protein, contains HTH domain</fullName>
    </submittedName>
</protein>
<organism evidence="5 6">
    <name type="scientific">Halogranum amylolyticum</name>
    <dbReference type="NCBI Taxonomy" id="660520"/>
    <lineage>
        <taxon>Archaea</taxon>
        <taxon>Methanobacteriati</taxon>
        <taxon>Methanobacteriota</taxon>
        <taxon>Stenosarchaea group</taxon>
        <taxon>Halobacteria</taxon>
        <taxon>Halobacteriales</taxon>
        <taxon>Haloferacaceae</taxon>
    </lineage>
</organism>
<keyword evidence="2" id="KW-0804">Transcription</keyword>
<keyword evidence="6" id="KW-1185">Reference proteome</keyword>
<dbReference type="InterPro" id="IPR031803">
    <property type="entry name" value="BAT_GAF/HTH-assoc"/>
</dbReference>
<evidence type="ECO:0000256" key="1">
    <source>
        <dbReference type="ARBA" id="ARBA00023015"/>
    </source>
</evidence>
<reference evidence="6" key="1">
    <citation type="submission" date="2016-10" db="EMBL/GenBank/DDBJ databases">
        <authorList>
            <person name="Varghese N."/>
            <person name="Submissions S."/>
        </authorList>
    </citation>
    <scope>NUCLEOTIDE SEQUENCE [LARGE SCALE GENOMIC DNA]</scope>
    <source>
        <strain evidence="6">CGMCC 1.10121</strain>
    </source>
</reference>
<dbReference type="OrthoDB" id="194721at2157"/>
<evidence type="ECO:0000259" key="3">
    <source>
        <dbReference type="Pfam" id="PF04967"/>
    </source>
</evidence>
<evidence type="ECO:0000259" key="4">
    <source>
        <dbReference type="Pfam" id="PF15915"/>
    </source>
</evidence>
<gene>
    <name evidence="5" type="ORF">SAMN04487948_11262</name>
</gene>
<dbReference type="PANTHER" id="PTHR34236">
    <property type="entry name" value="DIMETHYL SULFOXIDE REDUCTASE TRANSCRIPTIONAL ACTIVATOR"/>
    <property type="match status" value="1"/>
</dbReference>
<evidence type="ECO:0000313" key="6">
    <source>
        <dbReference type="Proteomes" id="UP000199126"/>
    </source>
</evidence>
<feature type="domain" description="HTH bat-type" evidence="3">
    <location>
        <begin position="158"/>
        <end position="208"/>
    </location>
</feature>
<name>A0A1H8US14_9EURY</name>
<dbReference type="EMBL" id="FODV01000012">
    <property type="protein sequence ID" value="SEP05787.1"/>
    <property type="molecule type" value="Genomic_DNA"/>
</dbReference>
<dbReference type="Pfam" id="PF15915">
    <property type="entry name" value="BAT"/>
    <property type="match status" value="1"/>
</dbReference>
<dbReference type="AlphaFoldDB" id="A0A1H8US14"/>